<dbReference type="PANTHER" id="PTHR43566:SF2">
    <property type="entry name" value="DUF4143 DOMAIN-CONTAINING PROTEIN"/>
    <property type="match status" value="1"/>
</dbReference>
<dbReference type="InterPro" id="IPR025420">
    <property type="entry name" value="DUF4143"/>
</dbReference>
<dbReference type="InterPro" id="IPR041682">
    <property type="entry name" value="AAA_14"/>
</dbReference>
<evidence type="ECO:0000313" key="3">
    <source>
        <dbReference type="EMBL" id="PJB17154.1"/>
    </source>
</evidence>
<evidence type="ECO:0000259" key="2">
    <source>
        <dbReference type="Pfam" id="PF13635"/>
    </source>
</evidence>
<proteinExistence type="predicted"/>
<comment type="caution">
    <text evidence="3">The sequence shown here is derived from an EMBL/GenBank/DDBJ whole genome shotgun (WGS) entry which is preliminary data.</text>
</comment>
<dbReference type="PANTHER" id="PTHR43566">
    <property type="entry name" value="CONSERVED PROTEIN"/>
    <property type="match status" value="1"/>
</dbReference>
<dbReference type="AlphaFoldDB" id="A0A2M8AI95"/>
<dbReference type="InterPro" id="IPR027417">
    <property type="entry name" value="P-loop_NTPase"/>
</dbReference>
<dbReference type="Pfam" id="PF13635">
    <property type="entry name" value="DUF4143"/>
    <property type="match status" value="1"/>
</dbReference>
<protein>
    <submittedName>
        <fullName evidence="3">AAA family ATPase</fullName>
    </submittedName>
</protein>
<gene>
    <name evidence="3" type="ORF">CO116_01355</name>
</gene>
<dbReference type="Pfam" id="PF13173">
    <property type="entry name" value="AAA_14"/>
    <property type="match status" value="1"/>
</dbReference>
<dbReference type="SUPFAM" id="SSF52980">
    <property type="entry name" value="Restriction endonuclease-like"/>
    <property type="match status" value="1"/>
</dbReference>
<accession>A0A2M8AI95</accession>
<sequence>MIKRAIAKKILEYYKQYPIISLIGPRQSGKTTLVKYIFPNKPYINLEDIENREFALSDPKGFLAQYEDGLIIDEIQRVPELMSYIQVIADKKKKNGLYVLTGSQNFLLMESVSQSLAGRVAVFKLLPLSMAELFSAKIKFNKTEADNLLFKGFYPKLFDQKIDIAGYYTNYTQTYVERDVRLIKNIANLSEFKRFLNLCAARTGQLLNISSLAEDCGINHRTAQSWLSILEASFIIYLLRPHYKNYNKRVIKMPKIYFYDTGLLCSLLGLSDKKQLKGHYLKGNIFESFVVSEFIKYRYNQGREPNVYFWRNKAGNEIDLLIEMADKLIPIEIKSGQTITSEYFKGLIYYNNLSRGSYKDSYVVYGGSEKQQRSKGNIFGWAYLCNSVGKILG</sequence>
<feature type="domain" description="DUF4143" evidence="2">
    <location>
        <begin position="177"/>
        <end position="336"/>
    </location>
</feature>
<dbReference type="Proteomes" id="UP000230611">
    <property type="component" value="Unassembled WGS sequence"/>
</dbReference>
<feature type="domain" description="AAA" evidence="1">
    <location>
        <begin position="17"/>
        <end position="133"/>
    </location>
</feature>
<dbReference type="SUPFAM" id="SSF52540">
    <property type="entry name" value="P-loop containing nucleoside triphosphate hydrolases"/>
    <property type="match status" value="1"/>
</dbReference>
<dbReference type="EMBL" id="PFUO01000065">
    <property type="protein sequence ID" value="PJB17154.1"/>
    <property type="molecule type" value="Genomic_DNA"/>
</dbReference>
<name>A0A2M8AI95_9BACT</name>
<dbReference type="Gene3D" id="3.40.50.300">
    <property type="entry name" value="P-loop containing nucleotide triphosphate hydrolases"/>
    <property type="match status" value="1"/>
</dbReference>
<evidence type="ECO:0000259" key="1">
    <source>
        <dbReference type="Pfam" id="PF13173"/>
    </source>
</evidence>
<dbReference type="InterPro" id="IPR011335">
    <property type="entry name" value="Restrct_endonuc-II-like"/>
</dbReference>
<reference evidence="4" key="1">
    <citation type="submission" date="2017-09" db="EMBL/GenBank/DDBJ databases">
        <title>Depth-based differentiation of microbial function through sediment-hosted aquifers and enrichment of novel symbionts in the deep terrestrial subsurface.</title>
        <authorList>
            <person name="Probst A.J."/>
            <person name="Ladd B."/>
            <person name="Jarett J.K."/>
            <person name="Geller-Mcgrath D.E."/>
            <person name="Sieber C.M.K."/>
            <person name="Emerson J.B."/>
            <person name="Anantharaman K."/>
            <person name="Thomas B.C."/>
            <person name="Malmstrom R."/>
            <person name="Stieglmeier M."/>
            <person name="Klingl A."/>
            <person name="Woyke T."/>
            <person name="Ryan C.M."/>
            <person name="Banfield J.F."/>
        </authorList>
    </citation>
    <scope>NUCLEOTIDE SEQUENCE [LARGE SCALE GENOMIC DNA]</scope>
</reference>
<organism evidence="3 4">
    <name type="scientific">Candidatus Falkowbacteria bacterium CG_4_9_14_3_um_filter_38_19</name>
    <dbReference type="NCBI Taxonomy" id="1974559"/>
    <lineage>
        <taxon>Bacteria</taxon>
        <taxon>Candidatus Falkowiibacteriota</taxon>
    </lineage>
</organism>
<evidence type="ECO:0000313" key="4">
    <source>
        <dbReference type="Proteomes" id="UP000230611"/>
    </source>
</evidence>